<dbReference type="AlphaFoldDB" id="H7EPI5"/>
<dbReference type="PANTHER" id="PTHR35330:SF1">
    <property type="entry name" value="SIROHEME BIOSYNTHESIS PROTEIN MET8"/>
    <property type="match status" value="1"/>
</dbReference>
<dbReference type="InterPro" id="IPR028161">
    <property type="entry name" value="Met8-like"/>
</dbReference>
<dbReference type="GO" id="GO:0043115">
    <property type="term" value="F:precorrin-2 dehydrogenase activity"/>
    <property type="evidence" value="ECO:0007669"/>
    <property type="project" value="UniProtKB-EC"/>
</dbReference>
<evidence type="ECO:0000256" key="3">
    <source>
        <dbReference type="ARBA" id="ARBA00023002"/>
    </source>
</evidence>
<keyword evidence="8" id="KW-1185">Reference proteome</keyword>
<dbReference type="Gene3D" id="3.30.160.110">
    <property type="entry name" value="Siroheme synthase, domain 2"/>
    <property type="match status" value="1"/>
</dbReference>
<comment type="pathway">
    <text evidence="1">Porphyrin-containing compound metabolism; siroheme biosynthesis; sirohydrochlorin from precorrin-2: step 1/1.</text>
</comment>
<name>H7EPI5_9SPIR</name>
<dbReference type="PATRIC" id="fig|907348.3.peg.2886"/>
<dbReference type="SUPFAM" id="SSF75615">
    <property type="entry name" value="Siroheme synthase middle domains-like"/>
    <property type="match status" value="1"/>
</dbReference>
<evidence type="ECO:0000256" key="1">
    <source>
        <dbReference type="ARBA" id="ARBA00005010"/>
    </source>
</evidence>
<dbReference type="NCBIfam" id="TIGR01470">
    <property type="entry name" value="cysG_Nterm"/>
    <property type="match status" value="1"/>
</dbReference>
<dbReference type="SUPFAM" id="SSF51735">
    <property type="entry name" value="NAD(P)-binding Rossmann-fold domains"/>
    <property type="match status" value="1"/>
</dbReference>
<dbReference type="RefSeq" id="WP_002706554.1">
    <property type="nucleotide sequence ID" value="NZ_AGRW01000055.1"/>
</dbReference>
<evidence type="ECO:0000313" key="7">
    <source>
        <dbReference type="EMBL" id="EIC00386.1"/>
    </source>
</evidence>
<dbReference type="OrthoDB" id="9773765at2"/>
<dbReference type="InterPro" id="IPR036291">
    <property type="entry name" value="NAD(P)-bd_dom_sf"/>
</dbReference>
<evidence type="ECO:0000256" key="2">
    <source>
        <dbReference type="ARBA" id="ARBA00012400"/>
    </source>
</evidence>
<dbReference type="PANTHER" id="PTHR35330">
    <property type="entry name" value="SIROHEME BIOSYNTHESIS PROTEIN MET8"/>
    <property type="match status" value="1"/>
</dbReference>
<dbReference type="UniPathway" id="UPA00262">
    <property type="reaction ID" value="UER00222"/>
</dbReference>
<evidence type="ECO:0000256" key="6">
    <source>
        <dbReference type="ARBA" id="ARBA00047561"/>
    </source>
</evidence>
<dbReference type="Proteomes" id="UP000003571">
    <property type="component" value="Unassembled WGS sequence"/>
</dbReference>
<protein>
    <recommendedName>
        <fullName evidence="2">precorrin-2 dehydrogenase</fullName>
        <ecNumber evidence="2">1.3.1.76</ecNumber>
    </recommendedName>
</protein>
<evidence type="ECO:0000256" key="5">
    <source>
        <dbReference type="ARBA" id="ARBA00023244"/>
    </source>
</evidence>
<proteinExistence type="predicted"/>
<organism evidence="7 8">
    <name type="scientific">Treponema saccharophilum DSM 2985</name>
    <dbReference type="NCBI Taxonomy" id="907348"/>
    <lineage>
        <taxon>Bacteria</taxon>
        <taxon>Pseudomonadati</taxon>
        <taxon>Spirochaetota</taxon>
        <taxon>Spirochaetia</taxon>
        <taxon>Spirochaetales</taxon>
        <taxon>Treponemataceae</taxon>
        <taxon>Treponema</taxon>
    </lineage>
</organism>
<keyword evidence="3" id="KW-0560">Oxidoreductase</keyword>
<dbReference type="EMBL" id="AGRW01000055">
    <property type="protein sequence ID" value="EIC00386.1"/>
    <property type="molecule type" value="Genomic_DNA"/>
</dbReference>
<evidence type="ECO:0000256" key="4">
    <source>
        <dbReference type="ARBA" id="ARBA00023027"/>
    </source>
</evidence>
<dbReference type="GO" id="GO:0019354">
    <property type="term" value="P:siroheme biosynthetic process"/>
    <property type="evidence" value="ECO:0007669"/>
    <property type="project" value="UniProtKB-UniPathway"/>
</dbReference>
<comment type="catalytic activity">
    <reaction evidence="6">
        <text>precorrin-2 + NAD(+) = sirohydrochlorin + NADH + 2 H(+)</text>
        <dbReference type="Rhea" id="RHEA:15613"/>
        <dbReference type="ChEBI" id="CHEBI:15378"/>
        <dbReference type="ChEBI" id="CHEBI:57540"/>
        <dbReference type="ChEBI" id="CHEBI:57945"/>
        <dbReference type="ChEBI" id="CHEBI:58351"/>
        <dbReference type="ChEBI" id="CHEBI:58827"/>
        <dbReference type="EC" id="1.3.1.76"/>
    </reaction>
</comment>
<reference evidence="7 8" key="1">
    <citation type="submission" date="2011-09" db="EMBL/GenBank/DDBJ databases">
        <title>The draft genome of Treponema saccharophilum DSM 2985.</title>
        <authorList>
            <consortium name="US DOE Joint Genome Institute (JGI-PGF)"/>
            <person name="Lucas S."/>
            <person name="Copeland A."/>
            <person name="Lapidus A."/>
            <person name="Glavina del Rio T."/>
            <person name="Dalin E."/>
            <person name="Tice H."/>
            <person name="Bruce D."/>
            <person name="Goodwin L."/>
            <person name="Pitluck S."/>
            <person name="Peters L."/>
            <person name="Kyrpides N."/>
            <person name="Mavromatis K."/>
            <person name="Ivanova N."/>
            <person name="Markowitz V."/>
            <person name="Cheng J.-F."/>
            <person name="Hugenholtz P."/>
            <person name="Woyke T."/>
            <person name="Wu D."/>
            <person name="Gronow S."/>
            <person name="Wellnitz S."/>
            <person name="Brambilla E."/>
            <person name="Klenk H.-P."/>
            <person name="Eisen J.A."/>
        </authorList>
    </citation>
    <scope>NUCLEOTIDE SEQUENCE [LARGE SCALE GENOMIC DNA]</scope>
    <source>
        <strain evidence="7 8">DSM 2985</strain>
    </source>
</reference>
<dbReference type="eggNOG" id="COG1648">
    <property type="taxonomic scope" value="Bacteria"/>
</dbReference>
<evidence type="ECO:0000313" key="8">
    <source>
        <dbReference type="Proteomes" id="UP000003571"/>
    </source>
</evidence>
<dbReference type="Pfam" id="PF13241">
    <property type="entry name" value="NAD_binding_7"/>
    <property type="match status" value="1"/>
</dbReference>
<dbReference type="Gene3D" id="3.40.50.720">
    <property type="entry name" value="NAD(P)-binding Rossmann-like Domain"/>
    <property type="match status" value="1"/>
</dbReference>
<sequence length="197" mass="21385">MAFLPVFMRMGNCLVVGGGIVAARKVGDIVSSGGRAKVVAPAVCDEIRNREKNGEVAIEQRAFETHDIDGFDIVFAATDDKRVDERVASLCREKRVLVNVASNPELCDFFVPSCVRRGELTVAIGTSGASPASSAKIRQFIESILPHSLAEKISGIGLLRRKILSCGKNPSDSEEYRREVESILDVCFQKTKSPDGE</sequence>
<gene>
    <name evidence="7" type="ORF">TresaDRAFT_0480</name>
</gene>
<dbReference type="InterPro" id="IPR006367">
    <property type="entry name" value="Sirohaem_synthase_N"/>
</dbReference>
<keyword evidence="4" id="KW-0520">NAD</keyword>
<comment type="caution">
    <text evidence="7">The sequence shown here is derived from an EMBL/GenBank/DDBJ whole genome shotgun (WGS) entry which is preliminary data.</text>
</comment>
<keyword evidence="5" id="KW-0627">Porphyrin biosynthesis</keyword>
<dbReference type="GO" id="GO:0004325">
    <property type="term" value="F:ferrochelatase activity"/>
    <property type="evidence" value="ECO:0007669"/>
    <property type="project" value="InterPro"/>
</dbReference>
<dbReference type="STRING" id="907348.TresaDRAFT_0480"/>
<dbReference type="EC" id="1.3.1.76" evidence="2"/>
<accession>H7EPI5</accession>